<organism evidence="2 3">
    <name type="scientific">Arenimonas soli</name>
    <dbReference type="NCBI Taxonomy" id="2269504"/>
    <lineage>
        <taxon>Bacteria</taxon>
        <taxon>Pseudomonadati</taxon>
        <taxon>Pseudomonadota</taxon>
        <taxon>Gammaproteobacteria</taxon>
        <taxon>Lysobacterales</taxon>
        <taxon>Lysobacteraceae</taxon>
        <taxon>Arenimonas</taxon>
    </lineage>
</organism>
<sequence length="149" mass="16868">MKTICKLLALSLLLSAASAWAQLKPYTDYEPSQEVTHITTIKVHANMIDDYLEGIRETWVASNKLAKELGHIKGYSVWVTELPNSGDFNIVLAVDYASGADMQPSKERYDAFMKAWGKANEAKTRELVKNYPAMRDITGEYTMRQITFK</sequence>
<evidence type="ECO:0008006" key="4">
    <source>
        <dbReference type="Google" id="ProtNLM"/>
    </source>
</evidence>
<evidence type="ECO:0000313" key="2">
    <source>
        <dbReference type="EMBL" id="GGA87256.1"/>
    </source>
</evidence>
<gene>
    <name evidence="2" type="ORF">GCM10011521_27070</name>
</gene>
<protein>
    <recommendedName>
        <fullName evidence="4">NIPSNAP domain-containing protein</fullName>
    </recommendedName>
</protein>
<evidence type="ECO:0000256" key="1">
    <source>
        <dbReference type="SAM" id="SignalP"/>
    </source>
</evidence>
<proteinExistence type="predicted"/>
<reference evidence="3" key="1">
    <citation type="journal article" date="2019" name="Int. J. Syst. Evol. Microbiol.">
        <title>The Global Catalogue of Microorganisms (GCM) 10K type strain sequencing project: providing services to taxonomists for standard genome sequencing and annotation.</title>
        <authorList>
            <consortium name="The Broad Institute Genomics Platform"/>
            <consortium name="The Broad Institute Genome Sequencing Center for Infectious Disease"/>
            <person name="Wu L."/>
            <person name="Ma J."/>
        </authorList>
    </citation>
    <scope>NUCLEOTIDE SEQUENCE [LARGE SCALE GENOMIC DNA]</scope>
    <source>
        <strain evidence="3">CGMCC 1.15905</strain>
    </source>
</reference>
<evidence type="ECO:0000313" key="3">
    <source>
        <dbReference type="Proteomes" id="UP000623419"/>
    </source>
</evidence>
<feature type="chain" id="PRO_5047481101" description="NIPSNAP domain-containing protein" evidence="1">
    <location>
        <begin position="22"/>
        <end position="149"/>
    </location>
</feature>
<dbReference type="Proteomes" id="UP000623419">
    <property type="component" value="Unassembled WGS sequence"/>
</dbReference>
<feature type="signal peptide" evidence="1">
    <location>
        <begin position="1"/>
        <end position="21"/>
    </location>
</feature>
<dbReference type="RefSeq" id="WP_188665544.1">
    <property type="nucleotide sequence ID" value="NZ_BMKC01000004.1"/>
</dbReference>
<accession>A0ABQ1HRG7</accession>
<keyword evidence="1" id="KW-0732">Signal</keyword>
<dbReference type="EMBL" id="BMKC01000004">
    <property type="protein sequence ID" value="GGA87256.1"/>
    <property type="molecule type" value="Genomic_DNA"/>
</dbReference>
<keyword evidence="3" id="KW-1185">Reference proteome</keyword>
<comment type="caution">
    <text evidence="2">The sequence shown here is derived from an EMBL/GenBank/DDBJ whole genome shotgun (WGS) entry which is preliminary data.</text>
</comment>
<name>A0ABQ1HRG7_9GAMM</name>